<dbReference type="Gene3D" id="1.10.150.530">
    <property type="match status" value="1"/>
</dbReference>
<dbReference type="GO" id="GO:0032259">
    <property type="term" value="P:methylation"/>
    <property type="evidence" value="ECO:0007669"/>
    <property type="project" value="UniProtKB-KW"/>
</dbReference>
<dbReference type="Pfam" id="PF21016">
    <property type="entry name" value="RlmN_N"/>
    <property type="match status" value="1"/>
</dbReference>
<dbReference type="InterPro" id="IPR048641">
    <property type="entry name" value="RlmN_N"/>
</dbReference>
<keyword evidence="3 12" id="KW-0963">Cytoplasm</keyword>
<comment type="caution">
    <text evidence="12">Lacks conserved residue(s) required for the propagation of feature annotation.</text>
</comment>
<comment type="caution">
    <text evidence="14">The sequence shown here is derived from an EMBL/GenBank/DDBJ whole genome shotgun (WGS) entry which is preliminary data.</text>
</comment>
<dbReference type="InterPro" id="IPR013785">
    <property type="entry name" value="Aldolase_TIM"/>
</dbReference>
<evidence type="ECO:0000256" key="5">
    <source>
        <dbReference type="ARBA" id="ARBA00022603"/>
    </source>
</evidence>
<comment type="cofactor">
    <cofactor evidence="12">
        <name>[4Fe-4S] cluster</name>
        <dbReference type="ChEBI" id="CHEBI:49883"/>
    </cofactor>
    <text evidence="12">Binds 1 [4Fe-4S] cluster. The cluster is coordinated with 3 cysteines and an exchangeable S-adenosyl-L-methionine.</text>
</comment>
<feature type="binding site" evidence="12">
    <location>
        <position position="297"/>
    </location>
    <ligand>
        <name>S-adenosyl-L-methionine</name>
        <dbReference type="ChEBI" id="CHEBI:59789"/>
    </ligand>
</feature>
<feature type="binding site" evidence="12">
    <location>
        <position position="123"/>
    </location>
    <ligand>
        <name>[4Fe-4S] cluster</name>
        <dbReference type="ChEBI" id="CHEBI:49883"/>
        <note>4Fe-4S-S-AdoMet</note>
    </ligand>
</feature>
<evidence type="ECO:0000256" key="4">
    <source>
        <dbReference type="ARBA" id="ARBA00022552"/>
    </source>
</evidence>
<evidence type="ECO:0000256" key="10">
    <source>
        <dbReference type="ARBA" id="ARBA00023004"/>
    </source>
</evidence>
<dbReference type="PANTHER" id="PTHR30544">
    <property type="entry name" value="23S RRNA METHYLTRANSFERASE"/>
    <property type="match status" value="1"/>
</dbReference>
<keyword evidence="7 12" id="KW-0949">S-adenosyl-L-methionine</keyword>
<dbReference type="Pfam" id="PF04055">
    <property type="entry name" value="Radical_SAM"/>
    <property type="match status" value="1"/>
</dbReference>
<sequence>MENEQNKPFIYDFTIDQIQDWIKEQGEPAFRAGQIFDWLYVKRVGSFEDMTNLPKPLRDKLNDSFRFVTLTEITKMSSKDGTVKFLFGLHDNHAIETVIMRHNYGNSVCVTTQVGCRIGCTFCASTLGGLKRDLTAGEIVAQVVQSQKLLDPEDERVSSIVIMGSGEPFENYDATMNFLRIMIDPKGLNIGQRHITVSTSGIVPSMLKFAEENTQINLAISIHAPNDALRSKLMPVNRRFPFEDVINACKYYIEKTGRRITFEYALIGGVNDRPEHAEELASVLQGMLCHVNLIPVNYVPERDYVRTPRDDIFEFQRILQKNNVNATIRREQGHDIAAACGQLRAKHMETTTG</sequence>
<feature type="domain" description="Radical SAM core" evidence="13">
    <location>
        <begin position="102"/>
        <end position="335"/>
    </location>
</feature>
<dbReference type="CDD" id="cd01335">
    <property type="entry name" value="Radical_SAM"/>
    <property type="match status" value="1"/>
</dbReference>
<proteinExistence type="inferred from homology"/>
<evidence type="ECO:0000256" key="11">
    <source>
        <dbReference type="ARBA" id="ARBA00023014"/>
    </source>
</evidence>
<dbReference type="PIRSF" id="PIRSF006004">
    <property type="entry name" value="CHP00048"/>
    <property type="match status" value="1"/>
</dbReference>
<comment type="catalytic activity">
    <reaction evidence="12">
        <text>adenosine(2503) in 23S rRNA + 2 reduced [2Fe-2S]-[ferredoxin] + 2 S-adenosyl-L-methionine = 2-methyladenosine(2503) in 23S rRNA + 5'-deoxyadenosine + L-methionine + 2 oxidized [2Fe-2S]-[ferredoxin] + S-adenosyl-L-homocysteine</text>
        <dbReference type="Rhea" id="RHEA:42916"/>
        <dbReference type="Rhea" id="RHEA-COMP:10000"/>
        <dbReference type="Rhea" id="RHEA-COMP:10001"/>
        <dbReference type="Rhea" id="RHEA-COMP:10152"/>
        <dbReference type="Rhea" id="RHEA-COMP:10282"/>
        <dbReference type="ChEBI" id="CHEBI:17319"/>
        <dbReference type="ChEBI" id="CHEBI:33737"/>
        <dbReference type="ChEBI" id="CHEBI:33738"/>
        <dbReference type="ChEBI" id="CHEBI:57844"/>
        <dbReference type="ChEBI" id="CHEBI:57856"/>
        <dbReference type="ChEBI" id="CHEBI:59789"/>
        <dbReference type="ChEBI" id="CHEBI:74411"/>
        <dbReference type="ChEBI" id="CHEBI:74497"/>
        <dbReference type="EC" id="2.1.1.192"/>
    </reaction>
</comment>
<feature type="binding site" evidence="12">
    <location>
        <position position="198"/>
    </location>
    <ligand>
        <name>S-adenosyl-L-methionine</name>
        <dbReference type="ChEBI" id="CHEBI:59789"/>
    </ligand>
</feature>
<comment type="similarity">
    <text evidence="12">Belongs to the radical SAM superfamily. RlmN family.</text>
</comment>
<dbReference type="HAMAP" id="MF_01849">
    <property type="entry name" value="RNA_methyltr_RlmN"/>
    <property type="match status" value="1"/>
</dbReference>
<keyword evidence="9 12" id="KW-0479">Metal-binding</keyword>
<evidence type="ECO:0000259" key="13">
    <source>
        <dbReference type="PROSITE" id="PS51918"/>
    </source>
</evidence>
<evidence type="ECO:0000256" key="1">
    <source>
        <dbReference type="ARBA" id="ARBA00004496"/>
    </source>
</evidence>
<dbReference type="SUPFAM" id="SSF102114">
    <property type="entry name" value="Radical SAM enzymes"/>
    <property type="match status" value="1"/>
</dbReference>
<protein>
    <recommendedName>
        <fullName evidence="12">Probable dual-specificity RNA methyltransferase RlmN</fullName>
        <ecNumber evidence="12">2.1.1.192</ecNumber>
    </recommendedName>
    <alternativeName>
        <fullName evidence="12">23S rRNA (adenine(2503)-C(2))-methyltransferase</fullName>
    </alternativeName>
    <alternativeName>
        <fullName evidence="12">23S rRNA m2A2503 methyltransferase</fullName>
    </alternativeName>
    <alternativeName>
        <fullName evidence="12">Ribosomal RNA large subunit methyltransferase N</fullName>
    </alternativeName>
    <alternativeName>
        <fullName evidence="12">tRNA (adenine(37)-C(2))-methyltransferase</fullName>
    </alternativeName>
    <alternativeName>
        <fullName evidence="12">tRNA m2A37 methyltransferase</fullName>
    </alternativeName>
</protein>
<name>A0ABR5A2G0_9BACL</name>
<keyword evidence="6 12" id="KW-0808">Transferase</keyword>
<evidence type="ECO:0000256" key="8">
    <source>
        <dbReference type="ARBA" id="ARBA00022694"/>
    </source>
</evidence>
<evidence type="ECO:0000256" key="12">
    <source>
        <dbReference type="HAMAP-Rule" id="MF_01849"/>
    </source>
</evidence>
<feature type="binding site" evidence="12">
    <location>
        <begin position="221"/>
        <end position="223"/>
    </location>
    <ligand>
        <name>S-adenosyl-L-methionine</name>
        <dbReference type="ChEBI" id="CHEBI:59789"/>
    </ligand>
</feature>
<evidence type="ECO:0000256" key="3">
    <source>
        <dbReference type="ARBA" id="ARBA00022490"/>
    </source>
</evidence>
<keyword evidence="2 12" id="KW-0004">4Fe-4S</keyword>
<dbReference type="SFLD" id="SFLDS00029">
    <property type="entry name" value="Radical_SAM"/>
    <property type="match status" value="1"/>
</dbReference>
<accession>A0ABR5A2G0</accession>
<dbReference type="Gene3D" id="3.20.20.70">
    <property type="entry name" value="Aldolase class I"/>
    <property type="match status" value="1"/>
</dbReference>
<evidence type="ECO:0000313" key="14">
    <source>
        <dbReference type="EMBL" id="KIL35236.1"/>
    </source>
</evidence>
<dbReference type="InterPro" id="IPR058240">
    <property type="entry name" value="rSAM_sf"/>
</dbReference>
<keyword evidence="15" id="KW-1185">Reference proteome</keyword>
<gene>
    <name evidence="12" type="primary">rlmN</name>
    <name evidence="14" type="ORF">SD71_14405</name>
</gene>
<dbReference type="PANTHER" id="PTHR30544:SF5">
    <property type="entry name" value="RADICAL SAM CORE DOMAIN-CONTAINING PROTEIN"/>
    <property type="match status" value="1"/>
</dbReference>
<dbReference type="GO" id="GO:0008168">
    <property type="term" value="F:methyltransferase activity"/>
    <property type="evidence" value="ECO:0007669"/>
    <property type="project" value="UniProtKB-KW"/>
</dbReference>
<evidence type="ECO:0000256" key="9">
    <source>
        <dbReference type="ARBA" id="ARBA00022723"/>
    </source>
</evidence>
<dbReference type="InterPro" id="IPR004383">
    <property type="entry name" value="rRNA_lsu_MTrfase_RlmN/Cfr"/>
</dbReference>
<evidence type="ECO:0000256" key="7">
    <source>
        <dbReference type="ARBA" id="ARBA00022691"/>
    </source>
</evidence>
<dbReference type="RefSeq" id="WP_041064520.1">
    <property type="nucleotide sequence ID" value="NZ_JXAL01000023.1"/>
</dbReference>
<keyword evidence="12" id="KW-1015">Disulfide bond</keyword>
<dbReference type="InterPro" id="IPR040072">
    <property type="entry name" value="Methyltransferase_A"/>
</dbReference>
<dbReference type="SFLD" id="SFLDF00275">
    <property type="entry name" value="adenosine_C2_methyltransferase"/>
    <property type="match status" value="1"/>
</dbReference>
<dbReference type="EC" id="2.1.1.192" evidence="12"/>
<dbReference type="Proteomes" id="UP000054526">
    <property type="component" value="Unassembled WGS sequence"/>
</dbReference>
<comment type="function">
    <text evidence="12">Specifically methylates position 2 of adenine 2503 in 23S rRNA and position 2 of adenine 37 in tRNAs.</text>
</comment>
<feature type="active site" description="Proton acceptor" evidence="12">
    <location>
        <position position="96"/>
    </location>
</feature>
<evidence type="ECO:0000313" key="15">
    <source>
        <dbReference type="Proteomes" id="UP000054526"/>
    </source>
</evidence>
<dbReference type="PROSITE" id="PS51918">
    <property type="entry name" value="RADICAL_SAM"/>
    <property type="match status" value="1"/>
</dbReference>
<keyword evidence="4 12" id="KW-0698">rRNA processing</keyword>
<feature type="binding site" evidence="12">
    <location>
        <position position="116"/>
    </location>
    <ligand>
        <name>[4Fe-4S] cluster</name>
        <dbReference type="ChEBI" id="CHEBI:49883"/>
        <note>4Fe-4S-S-AdoMet</note>
    </ligand>
</feature>
<dbReference type="InterPro" id="IPR007197">
    <property type="entry name" value="rSAM"/>
</dbReference>
<keyword evidence="11 12" id="KW-0411">Iron-sulfur</keyword>
<comment type="miscellaneous">
    <text evidence="12">Reaction proceeds by a ping-pong mechanism involving intermediate methylation of a conserved cysteine residue.</text>
</comment>
<organism evidence="14 15">
    <name type="scientific">Cohnella kolymensis</name>
    <dbReference type="NCBI Taxonomy" id="1590652"/>
    <lineage>
        <taxon>Bacteria</taxon>
        <taxon>Bacillati</taxon>
        <taxon>Bacillota</taxon>
        <taxon>Bacilli</taxon>
        <taxon>Bacillales</taxon>
        <taxon>Paenibacillaceae</taxon>
        <taxon>Cohnella</taxon>
    </lineage>
</organism>
<dbReference type="NCBIfam" id="TIGR00048">
    <property type="entry name" value="rRNA_mod_RlmN"/>
    <property type="match status" value="1"/>
</dbReference>
<comment type="catalytic activity">
    <reaction evidence="12">
        <text>adenosine(37) in tRNA + 2 reduced [2Fe-2S]-[ferredoxin] + 2 S-adenosyl-L-methionine = 2-methyladenosine(37) in tRNA + 5'-deoxyadenosine + L-methionine + 2 oxidized [2Fe-2S]-[ferredoxin] + S-adenosyl-L-homocysteine</text>
        <dbReference type="Rhea" id="RHEA:43332"/>
        <dbReference type="Rhea" id="RHEA-COMP:10000"/>
        <dbReference type="Rhea" id="RHEA-COMP:10001"/>
        <dbReference type="Rhea" id="RHEA-COMP:10162"/>
        <dbReference type="Rhea" id="RHEA-COMP:10485"/>
        <dbReference type="ChEBI" id="CHEBI:17319"/>
        <dbReference type="ChEBI" id="CHEBI:33737"/>
        <dbReference type="ChEBI" id="CHEBI:33738"/>
        <dbReference type="ChEBI" id="CHEBI:57844"/>
        <dbReference type="ChEBI" id="CHEBI:57856"/>
        <dbReference type="ChEBI" id="CHEBI:59789"/>
        <dbReference type="ChEBI" id="CHEBI:74411"/>
        <dbReference type="ChEBI" id="CHEBI:74497"/>
        <dbReference type="EC" id="2.1.1.192"/>
    </reaction>
</comment>
<dbReference type="InterPro" id="IPR027492">
    <property type="entry name" value="RNA_MTrfase_RlmN"/>
</dbReference>
<evidence type="ECO:0000256" key="2">
    <source>
        <dbReference type="ARBA" id="ARBA00022485"/>
    </source>
</evidence>
<feature type="binding site" evidence="12">
    <location>
        <begin position="166"/>
        <end position="167"/>
    </location>
    <ligand>
        <name>S-adenosyl-L-methionine</name>
        <dbReference type="ChEBI" id="CHEBI:59789"/>
    </ligand>
</feature>
<keyword evidence="5 12" id="KW-0489">Methyltransferase</keyword>
<reference evidence="14 15" key="1">
    <citation type="submission" date="2014-12" db="EMBL/GenBank/DDBJ databases">
        <title>Draft genome sequence of Cohnella kolymensis strain B-2846.</title>
        <authorList>
            <person name="Karlyshev A.V."/>
            <person name="Kudryashova E.B."/>
        </authorList>
    </citation>
    <scope>NUCLEOTIDE SEQUENCE [LARGE SCALE GENOMIC DNA]</scope>
    <source>
        <strain evidence="14 15">VKM B-2846</strain>
    </source>
</reference>
<comment type="subcellular location">
    <subcellularLocation>
        <location evidence="1 12">Cytoplasm</location>
    </subcellularLocation>
</comment>
<keyword evidence="10 12" id="KW-0408">Iron</keyword>
<feature type="active site" description="S-methylcysteine intermediate" evidence="12">
    <location>
        <position position="340"/>
    </location>
</feature>
<evidence type="ECO:0000256" key="6">
    <source>
        <dbReference type="ARBA" id="ARBA00022679"/>
    </source>
</evidence>
<dbReference type="EMBL" id="JXAL01000023">
    <property type="protein sequence ID" value="KIL35236.1"/>
    <property type="molecule type" value="Genomic_DNA"/>
</dbReference>
<dbReference type="SFLD" id="SFLDG01062">
    <property type="entry name" value="methyltransferase_(Class_A)"/>
    <property type="match status" value="1"/>
</dbReference>
<feature type="binding site" evidence="12">
    <location>
        <position position="120"/>
    </location>
    <ligand>
        <name>[4Fe-4S] cluster</name>
        <dbReference type="ChEBI" id="CHEBI:49883"/>
        <note>4Fe-4S-S-AdoMet</note>
    </ligand>
</feature>
<keyword evidence="8 12" id="KW-0819">tRNA processing</keyword>